<feature type="compositionally biased region" description="Low complexity" evidence="3">
    <location>
        <begin position="1030"/>
        <end position="1041"/>
    </location>
</feature>
<feature type="compositionally biased region" description="Basic and acidic residues" evidence="3">
    <location>
        <begin position="1058"/>
        <end position="1072"/>
    </location>
</feature>
<dbReference type="InterPro" id="IPR050951">
    <property type="entry name" value="Retrovirus_Pol_polyprotein"/>
</dbReference>
<dbReference type="Pfam" id="PF00078">
    <property type="entry name" value="RVT_1"/>
    <property type="match status" value="1"/>
</dbReference>
<feature type="region of interest" description="Disordered" evidence="3">
    <location>
        <begin position="836"/>
        <end position="855"/>
    </location>
</feature>
<evidence type="ECO:0000256" key="1">
    <source>
        <dbReference type="ARBA" id="ARBA00008626"/>
    </source>
</evidence>
<dbReference type="GO" id="GO:0000398">
    <property type="term" value="P:mRNA splicing, via spliceosome"/>
    <property type="evidence" value="ECO:0007669"/>
    <property type="project" value="InterPro"/>
</dbReference>
<dbReference type="CDD" id="cd01647">
    <property type="entry name" value="RT_LTR"/>
    <property type="match status" value="1"/>
</dbReference>
<keyword evidence="6" id="KW-1185">Reference proteome</keyword>
<evidence type="ECO:0000313" key="5">
    <source>
        <dbReference type="EMBL" id="CAB0001673.1"/>
    </source>
</evidence>
<dbReference type="Gene3D" id="1.20.5.170">
    <property type="match status" value="1"/>
</dbReference>
<evidence type="ECO:0000313" key="6">
    <source>
        <dbReference type="Proteomes" id="UP000479000"/>
    </source>
</evidence>
<dbReference type="SUPFAM" id="SSF56672">
    <property type="entry name" value="DNA/RNA polymerases"/>
    <property type="match status" value="1"/>
</dbReference>
<dbReference type="PANTHER" id="PTHR37984">
    <property type="entry name" value="PROTEIN CBG26694"/>
    <property type="match status" value="1"/>
</dbReference>
<dbReference type="Proteomes" id="UP000479000">
    <property type="component" value="Unassembled WGS sequence"/>
</dbReference>
<dbReference type="Gene3D" id="3.10.10.10">
    <property type="entry name" value="HIV Type 1 Reverse Transcriptase, subunit A, domain 1"/>
    <property type="match status" value="1"/>
</dbReference>
<dbReference type="Gene3D" id="3.30.70.270">
    <property type="match status" value="2"/>
</dbReference>
<organism evidence="5 6">
    <name type="scientific">Nesidiocoris tenuis</name>
    <dbReference type="NCBI Taxonomy" id="355587"/>
    <lineage>
        <taxon>Eukaryota</taxon>
        <taxon>Metazoa</taxon>
        <taxon>Ecdysozoa</taxon>
        <taxon>Arthropoda</taxon>
        <taxon>Hexapoda</taxon>
        <taxon>Insecta</taxon>
        <taxon>Pterygota</taxon>
        <taxon>Neoptera</taxon>
        <taxon>Paraneoptera</taxon>
        <taxon>Hemiptera</taxon>
        <taxon>Heteroptera</taxon>
        <taxon>Panheteroptera</taxon>
        <taxon>Cimicomorpha</taxon>
        <taxon>Miridae</taxon>
        <taxon>Dicyphina</taxon>
        <taxon>Nesidiocoris</taxon>
    </lineage>
</organism>
<feature type="region of interest" description="Disordered" evidence="3">
    <location>
        <begin position="574"/>
        <end position="663"/>
    </location>
</feature>
<feature type="compositionally biased region" description="Basic and acidic residues" evidence="3">
    <location>
        <begin position="599"/>
        <end position="614"/>
    </location>
</feature>
<dbReference type="InterPro" id="IPR005345">
    <property type="entry name" value="PHF5"/>
</dbReference>
<dbReference type="SMART" id="SM00338">
    <property type="entry name" value="BRLZ"/>
    <property type="match status" value="1"/>
</dbReference>
<dbReference type="GO" id="GO:0003964">
    <property type="term" value="F:RNA-directed DNA polymerase activity"/>
    <property type="evidence" value="ECO:0007669"/>
    <property type="project" value="UniProtKB-EC"/>
</dbReference>
<dbReference type="InterPro" id="IPR046347">
    <property type="entry name" value="bZIP_sf"/>
</dbReference>
<dbReference type="Pfam" id="PF03660">
    <property type="entry name" value="PHF5"/>
    <property type="match status" value="1"/>
</dbReference>
<reference evidence="5 6" key="1">
    <citation type="submission" date="2020-02" db="EMBL/GenBank/DDBJ databases">
        <authorList>
            <person name="Ferguson B K."/>
        </authorList>
    </citation>
    <scope>NUCLEOTIDE SEQUENCE [LARGE SCALE GENOMIC DNA]</scope>
</reference>
<evidence type="ECO:0000259" key="4">
    <source>
        <dbReference type="PROSITE" id="PS50878"/>
    </source>
</evidence>
<dbReference type="InterPro" id="IPR000477">
    <property type="entry name" value="RT_dom"/>
</dbReference>
<dbReference type="AlphaFoldDB" id="A0A6H5GEV5"/>
<feature type="compositionally biased region" description="Basic and acidic residues" evidence="3">
    <location>
        <begin position="574"/>
        <end position="585"/>
    </location>
</feature>
<comment type="similarity">
    <text evidence="1">Belongs to the PHF5 family.</text>
</comment>
<dbReference type="CDD" id="cd14813">
    <property type="entry name" value="bZIP_BmCbz-like"/>
    <property type="match status" value="1"/>
</dbReference>
<gene>
    <name evidence="5" type="ORF">NTEN_LOCUS7460</name>
</gene>
<dbReference type="InterPro" id="IPR004827">
    <property type="entry name" value="bZIP"/>
</dbReference>
<dbReference type="PANTHER" id="PTHR37984:SF5">
    <property type="entry name" value="PROTEIN NYNRIN-LIKE"/>
    <property type="match status" value="1"/>
</dbReference>
<proteinExistence type="inferred from homology"/>
<feature type="compositionally biased region" description="Polar residues" evidence="3">
    <location>
        <begin position="630"/>
        <end position="646"/>
    </location>
</feature>
<dbReference type="GO" id="GO:0003700">
    <property type="term" value="F:DNA-binding transcription factor activity"/>
    <property type="evidence" value="ECO:0007669"/>
    <property type="project" value="InterPro"/>
</dbReference>
<dbReference type="OrthoDB" id="10248186at2759"/>
<evidence type="ECO:0000256" key="3">
    <source>
        <dbReference type="SAM" id="MobiDB-lite"/>
    </source>
</evidence>
<feature type="compositionally biased region" description="Low complexity" evidence="3">
    <location>
        <begin position="836"/>
        <end position="846"/>
    </location>
</feature>
<protein>
    <recommendedName>
        <fullName evidence="2">RNA-directed DNA polymerase</fullName>
        <ecNumber evidence="2">2.7.7.49</ecNumber>
    </recommendedName>
</protein>
<sequence length="1192" mass="134737">MPSQSFIYCNFLKKPRSLRLEVRKLRLKIFLPLPRSNTRRTCCCPGHSTRKPRSYRLEARTLHLDPGLLPLEGLRTTLDIVKKKNQNVQVVQVPTLELKSCPQIEDLPTKDVLFSQNSTCDRIRRIEGLSHLDSLTPIEREEILRVIHDFNDLYYLPGDKLSTIPGITHRIATQTEEPIYLRPYRIPHVFKEDVENQLLDMEKQGIIRRSNSAYNFPLIVVRKKPDQNSGKIDIRICIDYRKLNEITIGQTFPIPNIADILDSLGNSRYFTTIDLASAFHQISVDPRDIQKTAFSSGNAHWEYLKMPFGLKSAPATMAKAMSMVLNSHKGIRAFAYLDDVIVHSPDLKRHIEEIRLLFQAMRKFHLRISPQKCAYLRKEVTYLGHHISDKGVLPDESKVAVLKRMPVPRNVKEVKSFVAFASYYRKFVKNFAQIAVPLTRLTKKDVPFRWTSQEQQEATVVQRKLTTIAAEQLVDECASRLMYLINKYRADVESLTDSVLFAKMGFLHPHILTPHQLVDALSEAKNHLRNGTRFPVPINLDQAHNVLKTLRITAYFSEGKLEVILSKCVDARRGTGEKEKPDGRSGVRKRPNDSNNAAPREEASGLPASRERWSASHNQLDTFPGEKTELSTSYSTRTASQPQASNMIGRDTATLGTASTGPPEGWTECFQDLNTWCPPHQDELNTPEIITDGFNFGTIDSCQVGDSNILSPAYIPLGEDAYLKPEIFDEFGFDEENNNIDAPSYFKAPPETSGGKTGGAYAKSPLKSTSSNILLTQGVLQLTPGVKPLTTNKFNKPTMETLQKSIFDFDRAEDEENYLELQQPRRPIETKAPLVPVSKSVSDDSPTFVHPQKKDRPKLKLNITMPVNCNPAVVVMPSTPEVQNVLSEPKVGFDLIKYVVSGDNLIESVGDVTPIFGKSFAEYIIERDHDYVNPVIDGKTICVKDEPMSPFSMAHGSIECQAAETDNASTNPESPKKRKSTKRRSDSNSDYIFDSDVFASDDSTEWRPPTKSARTDQPKIKKKARATNRQQQQSHQEFNSQARQDSDAESVASSMTTDKYRELRDKNNEASRRSRLNRKARDLEIKRTADKLEAENRAIGRLCEKCDGKCVICDSYVRPCTLVRICDECNYGSYQGRCVICGGPGVSDAYYCKECTVQEKDRDGCPKIVNLGSSKTDLFYERKKYGFKKSTY</sequence>
<dbReference type="InterPro" id="IPR043502">
    <property type="entry name" value="DNA/RNA_pol_sf"/>
</dbReference>
<evidence type="ECO:0000256" key="2">
    <source>
        <dbReference type="ARBA" id="ARBA00012493"/>
    </source>
</evidence>
<dbReference type="PROSITE" id="PS50878">
    <property type="entry name" value="RT_POL"/>
    <property type="match status" value="1"/>
</dbReference>
<name>A0A6H5GEV5_9HEMI</name>
<dbReference type="InterPro" id="IPR043128">
    <property type="entry name" value="Rev_trsase/Diguanyl_cyclase"/>
</dbReference>
<dbReference type="FunFam" id="3.30.70.270:FF:000020">
    <property type="entry name" value="Transposon Tf2-6 polyprotein-like Protein"/>
    <property type="match status" value="1"/>
</dbReference>
<feature type="domain" description="Reverse transcriptase" evidence="4">
    <location>
        <begin position="203"/>
        <end position="387"/>
    </location>
</feature>
<feature type="region of interest" description="Disordered" evidence="3">
    <location>
        <begin position="962"/>
        <end position="1076"/>
    </location>
</feature>
<dbReference type="EMBL" id="CADCXU010011276">
    <property type="protein sequence ID" value="CAB0001673.1"/>
    <property type="molecule type" value="Genomic_DNA"/>
</dbReference>
<dbReference type="GO" id="GO:0005634">
    <property type="term" value="C:nucleus"/>
    <property type="evidence" value="ECO:0007669"/>
    <property type="project" value="UniProtKB-ARBA"/>
</dbReference>
<dbReference type="SUPFAM" id="SSF57959">
    <property type="entry name" value="Leucine zipper domain"/>
    <property type="match status" value="1"/>
</dbReference>
<feature type="compositionally biased region" description="Polar residues" evidence="3">
    <location>
        <begin position="964"/>
        <end position="973"/>
    </location>
</feature>
<accession>A0A6H5GEV5</accession>
<dbReference type="EC" id="2.7.7.49" evidence="2"/>